<dbReference type="GO" id="GO:0005737">
    <property type="term" value="C:cytoplasm"/>
    <property type="evidence" value="ECO:0007669"/>
    <property type="project" value="UniProtKB-ARBA"/>
</dbReference>
<gene>
    <name evidence="7" type="primary">KRT72</name>
</gene>
<evidence type="ECO:0000256" key="1">
    <source>
        <dbReference type="ARBA" id="ARBA00022744"/>
    </source>
</evidence>
<protein>
    <submittedName>
        <fullName evidence="7">Keratin 72</fullName>
    </submittedName>
</protein>
<organism evidence="7 8">
    <name type="scientific">Ailuropoda melanoleuca</name>
    <name type="common">Giant panda</name>
    <dbReference type="NCBI Taxonomy" id="9646"/>
    <lineage>
        <taxon>Eukaryota</taxon>
        <taxon>Metazoa</taxon>
        <taxon>Chordata</taxon>
        <taxon>Craniata</taxon>
        <taxon>Vertebrata</taxon>
        <taxon>Euteleostomi</taxon>
        <taxon>Mammalia</taxon>
        <taxon>Eutheria</taxon>
        <taxon>Laurasiatheria</taxon>
        <taxon>Carnivora</taxon>
        <taxon>Caniformia</taxon>
        <taxon>Ursidae</taxon>
        <taxon>Ailuropoda</taxon>
    </lineage>
</organism>
<dbReference type="Proteomes" id="UP000008912">
    <property type="component" value="Unassembled WGS sequence"/>
</dbReference>
<dbReference type="PROSITE" id="PS51842">
    <property type="entry name" value="IF_ROD_2"/>
    <property type="match status" value="1"/>
</dbReference>
<feature type="coiled-coil region" evidence="5">
    <location>
        <begin position="135"/>
        <end position="162"/>
    </location>
</feature>
<reference evidence="7 8" key="1">
    <citation type="journal article" date="2010" name="Nature">
        <title>The sequence and de novo assembly of the giant panda genome.</title>
        <authorList>
            <person name="Li R."/>
            <person name="Fan W."/>
            <person name="Tian G."/>
            <person name="Zhu H."/>
            <person name="He L."/>
            <person name="Cai J."/>
            <person name="Huang Q."/>
            <person name="Cai Q."/>
            <person name="Li B."/>
            <person name="Bai Y."/>
            <person name="Zhang Z."/>
            <person name="Zhang Y."/>
            <person name="Wang W."/>
            <person name="Li J."/>
            <person name="Wei F."/>
            <person name="Li H."/>
            <person name="Jian M."/>
            <person name="Li J."/>
            <person name="Zhang Z."/>
            <person name="Nielsen R."/>
            <person name="Li D."/>
            <person name="Gu W."/>
            <person name="Yang Z."/>
            <person name="Xuan Z."/>
            <person name="Ryder O.A."/>
            <person name="Leung F.C."/>
            <person name="Zhou Y."/>
            <person name="Cao J."/>
            <person name="Sun X."/>
            <person name="Fu Y."/>
            <person name="Fang X."/>
            <person name="Guo X."/>
            <person name="Wang B."/>
            <person name="Hou R."/>
            <person name="Shen F."/>
            <person name="Mu B."/>
            <person name="Ni P."/>
            <person name="Lin R."/>
            <person name="Qian W."/>
            <person name="Wang G."/>
            <person name="Yu C."/>
            <person name="Nie W."/>
            <person name="Wang J."/>
            <person name="Wu Z."/>
            <person name="Liang H."/>
            <person name="Min J."/>
            <person name="Wu Q."/>
            <person name="Cheng S."/>
            <person name="Ruan J."/>
            <person name="Wang M."/>
            <person name="Shi Z."/>
            <person name="Wen M."/>
            <person name="Liu B."/>
            <person name="Ren X."/>
            <person name="Zheng H."/>
            <person name="Dong D."/>
            <person name="Cook K."/>
            <person name="Shan G."/>
            <person name="Zhang H."/>
            <person name="Kosiol C."/>
            <person name="Xie X."/>
            <person name="Lu Z."/>
            <person name="Zheng H."/>
            <person name="Li Y."/>
            <person name="Steiner C.C."/>
            <person name="Lam T.T."/>
            <person name="Lin S."/>
            <person name="Zhang Q."/>
            <person name="Li G."/>
            <person name="Tian J."/>
            <person name="Gong T."/>
            <person name="Liu H."/>
            <person name="Zhang D."/>
            <person name="Fang L."/>
            <person name="Ye C."/>
            <person name="Zhang J."/>
            <person name="Hu W."/>
            <person name="Xu A."/>
            <person name="Ren Y."/>
            <person name="Zhang G."/>
            <person name="Bruford M.W."/>
            <person name="Li Q."/>
            <person name="Ma L."/>
            <person name="Guo Y."/>
            <person name="An N."/>
            <person name="Hu Y."/>
            <person name="Zheng Y."/>
            <person name="Shi Y."/>
            <person name="Li Z."/>
            <person name="Liu Q."/>
            <person name="Chen Y."/>
            <person name="Zhao J."/>
            <person name="Qu N."/>
            <person name="Zhao S."/>
            <person name="Tian F."/>
            <person name="Wang X."/>
            <person name="Wang H."/>
            <person name="Xu L."/>
            <person name="Liu X."/>
            <person name="Vinar T."/>
            <person name="Wang Y."/>
            <person name="Lam T.W."/>
            <person name="Yiu S.M."/>
            <person name="Liu S."/>
            <person name="Zhang H."/>
            <person name="Li D."/>
            <person name="Huang Y."/>
            <person name="Wang X."/>
            <person name="Yang G."/>
            <person name="Jiang Z."/>
            <person name="Wang J."/>
            <person name="Qin N."/>
            <person name="Li L."/>
            <person name="Li J."/>
            <person name="Bolund L."/>
            <person name="Kristiansen K."/>
            <person name="Wong G.K."/>
            <person name="Olson M."/>
            <person name="Zhang X."/>
            <person name="Li S."/>
            <person name="Yang H."/>
            <person name="Wang J."/>
            <person name="Wang J."/>
        </authorList>
    </citation>
    <scope>NUCLEOTIDE SEQUENCE [LARGE SCALE GENOMIC DNA]</scope>
</reference>
<keyword evidence="1" id="KW-0416">Keratin</keyword>
<dbReference type="AlphaFoldDB" id="A0A7N5KBA0"/>
<accession>A0A7N5KBA0</accession>
<dbReference type="GeneTree" id="ENSGT00940000162105"/>
<keyword evidence="2" id="KW-0403">Intermediate filament</keyword>
<dbReference type="GO" id="GO:0045095">
    <property type="term" value="C:keratin filament"/>
    <property type="evidence" value="ECO:0007669"/>
    <property type="project" value="InterPro"/>
</dbReference>
<dbReference type="FunFam" id="1.20.5.500:FF:000001">
    <property type="entry name" value="Type II keratin 23"/>
    <property type="match status" value="1"/>
</dbReference>
<keyword evidence="8" id="KW-1185">Reference proteome</keyword>
<name>A0A7N5KBA0_AILME</name>
<dbReference type="Gene3D" id="1.20.5.1160">
    <property type="entry name" value="Vasodilator-stimulated phosphoprotein"/>
    <property type="match status" value="1"/>
</dbReference>
<feature type="domain" description="IF rod" evidence="6">
    <location>
        <begin position="1"/>
        <end position="167"/>
    </location>
</feature>
<dbReference type="GO" id="GO:0045109">
    <property type="term" value="P:intermediate filament organization"/>
    <property type="evidence" value="ECO:0007669"/>
    <property type="project" value="TreeGrafter"/>
</dbReference>
<dbReference type="PRINTS" id="PR01276">
    <property type="entry name" value="TYPE2KERATIN"/>
</dbReference>
<reference evidence="7" key="2">
    <citation type="submission" date="2025-08" db="UniProtKB">
        <authorList>
            <consortium name="Ensembl"/>
        </authorList>
    </citation>
    <scope>IDENTIFICATION</scope>
</reference>
<dbReference type="PANTHER" id="PTHR45616">
    <property type="entry name" value="GATA-TYPE DOMAIN-CONTAINING PROTEIN"/>
    <property type="match status" value="1"/>
</dbReference>
<evidence type="ECO:0000256" key="3">
    <source>
        <dbReference type="ARBA" id="ARBA00023054"/>
    </source>
</evidence>
<reference evidence="7" key="3">
    <citation type="submission" date="2025-09" db="UniProtKB">
        <authorList>
            <consortium name="Ensembl"/>
        </authorList>
    </citation>
    <scope>IDENTIFICATION</scope>
</reference>
<dbReference type="Gene3D" id="1.20.5.500">
    <property type="entry name" value="Single helix bin"/>
    <property type="match status" value="1"/>
</dbReference>
<proteinExistence type="inferred from homology"/>
<evidence type="ECO:0000313" key="7">
    <source>
        <dbReference type="Ensembl" id="ENSAMEP00000037687.1"/>
    </source>
</evidence>
<sequence>MHCTNVPAGRRGVYEVEINRRTAAENEFVVLKKDVDAAYMNKVELQAKVDSLTDEIKFFKCLYEGEITQMQSHISDTSVILSMDNNRDLDLDSIIDEVRAQYEDIALKSKAEAEALYQTKIQELQVTAGRHGDDLKLTKAEISELNRLIQRVRSEIGNVRKQVRSVK</sequence>
<evidence type="ECO:0000313" key="8">
    <source>
        <dbReference type="Proteomes" id="UP000008912"/>
    </source>
</evidence>
<dbReference type="InterPro" id="IPR039008">
    <property type="entry name" value="IF_rod_dom"/>
</dbReference>
<dbReference type="Ensembl" id="ENSAMET00000045243.1">
    <property type="protein sequence ID" value="ENSAMEP00000037687.1"/>
    <property type="gene ID" value="ENSAMEG00000011418.2"/>
</dbReference>
<dbReference type="GO" id="GO:0005615">
    <property type="term" value="C:extracellular space"/>
    <property type="evidence" value="ECO:0007669"/>
    <property type="project" value="TreeGrafter"/>
</dbReference>
<evidence type="ECO:0000259" key="6">
    <source>
        <dbReference type="PROSITE" id="PS51842"/>
    </source>
</evidence>
<comment type="similarity">
    <text evidence="4">Belongs to the intermediate filament family.</text>
</comment>
<dbReference type="PANTHER" id="PTHR45616:SF2">
    <property type="entry name" value="KERATIN, TYPE II CYTOSKELETAL 72"/>
    <property type="match status" value="1"/>
</dbReference>
<dbReference type="Pfam" id="PF00038">
    <property type="entry name" value="Filament"/>
    <property type="match status" value="1"/>
</dbReference>
<dbReference type="InterPro" id="IPR003054">
    <property type="entry name" value="Keratin_II"/>
</dbReference>
<evidence type="ECO:0000256" key="5">
    <source>
        <dbReference type="SAM" id="Coils"/>
    </source>
</evidence>
<evidence type="ECO:0000256" key="4">
    <source>
        <dbReference type="ARBA" id="ARBA00061646"/>
    </source>
</evidence>
<evidence type="ECO:0000256" key="2">
    <source>
        <dbReference type="ARBA" id="ARBA00022754"/>
    </source>
</evidence>
<dbReference type="FunFam" id="1.20.5.1160:FF:000001">
    <property type="entry name" value="Keratin type II"/>
    <property type="match status" value="1"/>
</dbReference>
<dbReference type="SMART" id="SM01391">
    <property type="entry name" value="Filament"/>
    <property type="match status" value="1"/>
</dbReference>
<keyword evidence="3 5" id="KW-0175">Coiled coil</keyword>
<dbReference type="GO" id="GO:0030280">
    <property type="term" value="F:structural constituent of skin epidermis"/>
    <property type="evidence" value="ECO:0007669"/>
    <property type="project" value="TreeGrafter"/>
</dbReference>
<dbReference type="GO" id="GO:0031424">
    <property type="term" value="P:keratinization"/>
    <property type="evidence" value="ECO:0007669"/>
    <property type="project" value="TreeGrafter"/>
</dbReference>